<dbReference type="AlphaFoldDB" id="A0A8H7VXR7"/>
<organism evidence="2 3">
    <name type="scientific">Thamnidium elegans</name>
    <dbReference type="NCBI Taxonomy" id="101142"/>
    <lineage>
        <taxon>Eukaryota</taxon>
        <taxon>Fungi</taxon>
        <taxon>Fungi incertae sedis</taxon>
        <taxon>Mucoromycota</taxon>
        <taxon>Mucoromycotina</taxon>
        <taxon>Mucoromycetes</taxon>
        <taxon>Mucorales</taxon>
        <taxon>Mucorineae</taxon>
        <taxon>Mucoraceae</taxon>
        <taxon>Thamnidium</taxon>
    </lineage>
</organism>
<dbReference type="Proteomes" id="UP000613177">
    <property type="component" value="Unassembled WGS sequence"/>
</dbReference>
<keyword evidence="3" id="KW-1185">Reference proteome</keyword>
<sequence>MQRHMVKLWSDWLGSTVLLGELEAVASTSYISPAFGHYAAAARLLHIVLSIKCLVALKHMKLIAMINVIEKYSNEHLDSSADTDQPYVTFYGSSQKSQKSTKEREGPEYVQEALLESISVKHLDEIVGASDWEKMLIDDVNQEMIGLTH</sequence>
<protein>
    <submittedName>
        <fullName evidence="2">Uncharacterized protein</fullName>
    </submittedName>
</protein>
<gene>
    <name evidence="2" type="ORF">INT48_006619</name>
</gene>
<evidence type="ECO:0000256" key="1">
    <source>
        <dbReference type="SAM" id="MobiDB-lite"/>
    </source>
</evidence>
<dbReference type="EMBL" id="JAEPRE010000008">
    <property type="protein sequence ID" value="KAG2237215.1"/>
    <property type="molecule type" value="Genomic_DNA"/>
</dbReference>
<name>A0A8H7VXR7_9FUNG</name>
<reference evidence="2" key="1">
    <citation type="submission" date="2021-01" db="EMBL/GenBank/DDBJ databases">
        <title>Metabolic potential, ecology and presence of endohyphal bacteria is reflected in genomic diversity of Mucoromycotina.</title>
        <authorList>
            <person name="Muszewska A."/>
            <person name="Okrasinska A."/>
            <person name="Steczkiewicz K."/>
            <person name="Drgas O."/>
            <person name="Orlowska M."/>
            <person name="Perlinska-Lenart U."/>
            <person name="Aleksandrzak-Piekarczyk T."/>
            <person name="Szatraj K."/>
            <person name="Zielenkiewicz U."/>
            <person name="Pilsyk S."/>
            <person name="Malc E."/>
            <person name="Mieczkowski P."/>
            <person name="Kruszewska J.S."/>
            <person name="Biernat P."/>
            <person name="Pawlowska J."/>
        </authorList>
    </citation>
    <scope>NUCLEOTIDE SEQUENCE</scope>
    <source>
        <strain evidence="2">WA0000018081</strain>
    </source>
</reference>
<proteinExistence type="predicted"/>
<evidence type="ECO:0000313" key="2">
    <source>
        <dbReference type="EMBL" id="KAG2237215.1"/>
    </source>
</evidence>
<feature type="region of interest" description="Disordered" evidence="1">
    <location>
        <begin position="78"/>
        <end position="106"/>
    </location>
</feature>
<accession>A0A8H7VXR7</accession>
<evidence type="ECO:0000313" key="3">
    <source>
        <dbReference type="Proteomes" id="UP000613177"/>
    </source>
</evidence>
<comment type="caution">
    <text evidence="2">The sequence shown here is derived from an EMBL/GenBank/DDBJ whole genome shotgun (WGS) entry which is preliminary data.</text>
</comment>